<evidence type="ECO:0000256" key="6">
    <source>
        <dbReference type="ARBA" id="ARBA00023004"/>
    </source>
</evidence>
<dbReference type="FunFam" id="3.30.2020.30:FF:000002">
    <property type="entry name" value="Putative gamma-butyrobetaine dioxygenase"/>
    <property type="match status" value="1"/>
</dbReference>
<sequence>MRRSATSQLLHWGKHNAQTTSSVSSALSRLTSTQSQAWNRNLIYNTQRAATTFQQSHLCIPKVHNNLRTLHSITTHVSSQEKDVAKDQLNWEDEHVIMDVAETSNRMLEVSWSSKEKDLYPYVWMRDNCQCSNCFHPIAKTRTFGAFNLDMDIHPKHIEVLSGGEDIEITWSDGHVSKYPAKWLNERAFNKYHQRKARPAFRLKLKYWGSELLENLPRASFHDILTDEKAFLAWLQQLEIYGFVVVSDAPKEIGQIRWSTFNKLPLGIIHLCAVDIEQGTSKYWLVIANLYGIHYLYATFHLPYFSLLSDIQNCIPKFGGIGG</sequence>
<evidence type="ECO:0000256" key="2">
    <source>
        <dbReference type="ARBA" id="ARBA00008654"/>
    </source>
</evidence>
<evidence type="ECO:0000313" key="9">
    <source>
        <dbReference type="Proteomes" id="UP001497623"/>
    </source>
</evidence>
<keyword evidence="6" id="KW-0408">Iron</keyword>
<dbReference type="EMBL" id="CAXKWB010010275">
    <property type="protein sequence ID" value="CAL4097429.1"/>
    <property type="molecule type" value="Genomic_DNA"/>
</dbReference>
<dbReference type="InterPro" id="IPR038492">
    <property type="entry name" value="GBBH-like_N_sf"/>
</dbReference>
<dbReference type="PANTHER" id="PTHR10696">
    <property type="entry name" value="GAMMA-BUTYROBETAINE HYDROXYLASE-RELATED"/>
    <property type="match status" value="1"/>
</dbReference>
<evidence type="ECO:0000256" key="4">
    <source>
        <dbReference type="ARBA" id="ARBA00022964"/>
    </source>
</evidence>
<proteinExistence type="inferred from homology"/>
<keyword evidence="3" id="KW-0479">Metal-binding</keyword>
<comment type="similarity">
    <text evidence="2">Belongs to the gamma-BBH/TMLD family.</text>
</comment>
<accession>A0AAV2QRN7</accession>
<dbReference type="InterPro" id="IPR050411">
    <property type="entry name" value="AlphaKG_dependent_hydroxylases"/>
</dbReference>
<dbReference type="Pfam" id="PF06155">
    <property type="entry name" value="GBBH-like_N"/>
    <property type="match status" value="1"/>
</dbReference>
<evidence type="ECO:0000256" key="5">
    <source>
        <dbReference type="ARBA" id="ARBA00023002"/>
    </source>
</evidence>
<dbReference type="GO" id="GO:0005739">
    <property type="term" value="C:mitochondrion"/>
    <property type="evidence" value="ECO:0007669"/>
    <property type="project" value="TreeGrafter"/>
</dbReference>
<keyword evidence="4" id="KW-0223">Dioxygenase</keyword>
<dbReference type="InterPro" id="IPR042098">
    <property type="entry name" value="TauD-like_sf"/>
</dbReference>
<comment type="cofactor">
    <cofactor evidence="1">
        <name>Fe(2+)</name>
        <dbReference type="ChEBI" id="CHEBI:29033"/>
    </cofactor>
</comment>
<dbReference type="PANTHER" id="PTHR10696:SF33">
    <property type="entry name" value="GAMMA-BUTYROBETAINE DIOXYGENASE"/>
    <property type="match status" value="1"/>
</dbReference>
<evidence type="ECO:0000256" key="3">
    <source>
        <dbReference type="ARBA" id="ARBA00022723"/>
    </source>
</evidence>
<dbReference type="Gene3D" id="3.60.130.10">
    <property type="entry name" value="Clavaminate synthase-like"/>
    <property type="match status" value="1"/>
</dbReference>
<protein>
    <recommendedName>
        <fullName evidence="7">Gamma-butyrobetaine hydroxylase-like N-terminal domain-containing protein</fullName>
    </recommendedName>
</protein>
<dbReference type="Gene3D" id="3.30.2020.30">
    <property type="match status" value="1"/>
</dbReference>
<dbReference type="Proteomes" id="UP001497623">
    <property type="component" value="Unassembled WGS sequence"/>
</dbReference>
<organism evidence="8 9">
    <name type="scientific">Meganyctiphanes norvegica</name>
    <name type="common">Northern krill</name>
    <name type="synonym">Thysanopoda norvegica</name>
    <dbReference type="NCBI Taxonomy" id="48144"/>
    <lineage>
        <taxon>Eukaryota</taxon>
        <taxon>Metazoa</taxon>
        <taxon>Ecdysozoa</taxon>
        <taxon>Arthropoda</taxon>
        <taxon>Crustacea</taxon>
        <taxon>Multicrustacea</taxon>
        <taxon>Malacostraca</taxon>
        <taxon>Eumalacostraca</taxon>
        <taxon>Eucarida</taxon>
        <taxon>Euphausiacea</taxon>
        <taxon>Euphausiidae</taxon>
        <taxon>Meganyctiphanes</taxon>
    </lineage>
</organism>
<evidence type="ECO:0000256" key="1">
    <source>
        <dbReference type="ARBA" id="ARBA00001954"/>
    </source>
</evidence>
<gene>
    <name evidence="8" type="ORF">MNOR_LOCUS15987</name>
</gene>
<dbReference type="GO" id="GO:0051213">
    <property type="term" value="F:dioxygenase activity"/>
    <property type="evidence" value="ECO:0007669"/>
    <property type="project" value="UniProtKB-KW"/>
</dbReference>
<feature type="domain" description="Gamma-butyrobetaine hydroxylase-like N-terminal" evidence="7">
    <location>
        <begin position="103"/>
        <end position="184"/>
    </location>
</feature>
<dbReference type="GO" id="GO:0045329">
    <property type="term" value="P:carnitine biosynthetic process"/>
    <property type="evidence" value="ECO:0007669"/>
    <property type="project" value="TreeGrafter"/>
</dbReference>
<dbReference type="AlphaFoldDB" id="A0AAV2QRN7"/>
<feature type="non-terminal residue" evidence="8">
    <location>
        <position position="323"/>
    </location>
</feature>
<keyword evidence="9" id="KW-1185">Reference proteome</keyword>
<evidence type="ECO:0000259" key="7">
    <source>
        <dbReference type="Pfam" id="PF06155"/>
    </source>
</evidence>
<dbReference type="GO" id="GO:0046872">
    <property type="term" value="F:metal ion binding"/>
    <property type="evidence" value="ECO:0007669"/>
    <property type="project" value="UniProtKB-KW"/>
</dbReference>
<dbReference type="InterPro" id="IPR010376">
    <property type="entry name" value="GBBH-like_N"/>
</dbReference>
<evidence type="ECO:0000313" key="8">
    <source>
        <dbReference type="EMBL" id="CAL4097429.1"/>
    </source>
</evidence>
<comment type="caution">
    <text evidence="8">The sequence shown here is derived from an EMBL/GenBank/DDBJ whole genome shotgun (WGS) entry which is preliminary data.</text>
</comment>
<name>A0AAV2QRN7_MEGNR</name>
<reference evidence="8 9" key="1">
    <citation type="submission" date="2024-05" db="EMBL/GenBank/DDBJ databases">
        <authorList>
            <person name="Wallberg A."/>
        </authorList>
    </citation>
    <scope>NUCLEOTIDE SEQUENCE [LARGE SCALE GENOMIC DNA]</scope>
</reference>
<keyword evidence="5" id="KW-0560">Oxidoreductase</keyword>